<reference evidence="1 2" key="1">
    <citation type="journal article" date="2016" name="Nat. Commun.">
        <title>Thousands of microbial genomes shed light on interconnected biogeochemical processes in an aquifer system.</title>
        <authorList>
            <person name="Anantharaman K."/>
            <person name="Brown C.T."/>
            <person name="Hug L.A."/>
            <person name="Sharon I."/>
            <person name="Castelle C.J."/>
            <person name="Probst A.J."/>
            <person name="Thomas B.C."/>
            <person name="Singh A."/>
            <person name="Wilkins M.J."/>
            <person name="Karaoz U."/>
            <person name="Brodie E.L."/>
            <person name="Williams K.H."/>
            <person name="Hubbard S.S."/>
            <person name="Banfield J.F."/>
        </authorList>
    </citation>
    <scope>NUCLEOTIDE SEQUENCE [LARGE SCALE GENOMIC DNA]</scope>
</reference>
<organism evidence="1 2">
    <name type="scientific">Candidatus Yanofskybacteria bacterium RIFCSPHIGHO2_12_FULL_45_19b</name>
    <dbReference type="NCBI Taxonomy" id="1802689"/>
    <lineage>
        <taxon>Bacteria</taxon>
        <taxon>Candidatus Yanofskyibacteriota</taxon>
    </lineage>
</organism>
<evidence type="ECO:0000313" key="1">
    <source>
        <dbReference type="EMBL" id="OGN18847.1"/>
    </source>
</evidence>
<accession>A0A1F8G0H3</accession>
<gene>
    <name evidence="1" type="ORF">A3F25_02055</name>
</gene>
<proteinExistence type="predicted"/>
<dbReference type="Proteomes" id="UP000177478">
    <property type="component" value="Unassembled WGS sequence"/>
</dbReference>
<name>A0A1F8G0H3_9BACT</name>
<protein>
    <submittedName>
        <fullName evidence="1">Uncharacterized protein</fullName>
    </submittedName>
</protein>
<dbReference type="EMBL" id="MGKD01000028">
    <property type="protein sequence ID" value="OGN18847.1"/>
    <property type="molecule type" value="Genomic_DNA"/>
</dbReference>
<comment type="caution">
    <text evidence="1">The sequence shown here is derived from an EMBL/GenBank/DDBJ whole genome shotgun (WGS) entry which is preliminary data.</text>
</comment>
<sequence>MKKNFSQKIFTWSLVAGLALGILTGIRPAVGAIGSLGSFVPSVPVTVVADYPYAIKEELEDVITRSLARNIESVLQEKVLSVVSLKSGRDFGNGGNGYGAGGASFVQDWRDFSQKAEYRGENVFRGILYDAALGKDSTICKYLSGSLKSAFNLKPTGLLSFLPAKYRTGSLSYFNIENKCTVDPLVKNKFSASFVQGGGWETFLRLLQPQNNITGVLTSSLEELAKQRDAETKADINDAVSGGSFTSKRDCEGKGLDFSCVVLGQVKTPGQILKSTVEKSITEDFSWITSADEFSEILSSVGNALGGALLGKLNNLASGKVNPPNSSTNLSDPNPSVNGNCIQQCVNAFACDAPVADPTQCIADSGCDSLSTFNEITACRAGCSSQANVANNSAACRDNAQRTCQQTCQANNTPF</sequence>
<evidence type="ECO:0000313" key="2">
    <source>
        <dbReference type="Proteomes" id="UP000177478"/>
    </source>
</evidence>
<dbReference type="STRING" id="1802689.A3F25_02055"/>
<dbReference type="AlphaFoldDB" id="A0A1F8G0H3"/>